<protein>
    <submittedName>
        <fullName evidence="10">ABC transporter permease subunit</fullName>
    </submittedName>
</protein>
<evidence type="ECO:0000256" key="5">
    <source>
        <dbReference type="ARBA" id="ARBA00022970"/>
    </source>
</evidence>
<keyword evidence="5" id="KW-0029">Amino-acid transport</keyword>
<proteinExistence type="inferred from homology"/>
<dbReference type="RefSeq" id="WP_252591792.1">
    <property type="nucleotide sequence ID" value="NZ_CP099489.1"/>
</dbReference>
<reference evidence="10" key="1">
    <citation type="submission" date="2022-06" db="EMBL/GenBank/DDBJ databases">
        <title>Ornithinimicrobium HY1793.</title>
        <authorList>
            <person name="Huang Y."/>
        </authorList>
    </citation>
    <scope>NUCLEOTIDE SEQUENCE</scope>
    <source>
        <strain evidence="10">HY1793</strain>
    </source>
</reference>
<feature type="transmembrane region" description="Helical" evidence="8">
    <location>
        <begin position="181"/>
        <end position="203"/>
    </location>
</feature>
<dbReference type="PROSITE" id="PS50928">
    <property type="entry name" value="ABC_TM1"/>
    <property type="match status" value="1"/>
</dbReference>
<evidence type="ECO:0000313" key="11">
    <source>
        <dbReference type="Proteomes" id="UP001056455"/>
    </source>
</evidence>
<dbReference type="InterPro" id="IPR035906">
    <property type="entry name" value="MetI-like_sf"/>
</dbReference>
<comment type="subcellular location">
    <subcellularLocation>
        <location evidence="1 8">Cell membrane</location>
        <topology evidence="1 8">Multi-pass membrane protein</topology>
    </subcellularLocation>
</comment>
<evidence type="ECO:0000256" key="3">
    <source>
        <dbReference type="ARBA" id="ARBA00022475"/>
    </source>
</evidence>
<dbReference type="InterPro" id="IPR043429">
    <property type="entry name" value="ArtM/GltK/GlnP/TcyL/YhdX-like"/>
</dbReference>
<feature type="transmembrane region" description="Helical" evidence="8">
    <location>
        <begin position="73"/>
        <end position="95"/>
    </location>
</feature>
<dbReference type="EMBL" id="CP099489">
    <property type="protein sequence ID" value="USQ78947.1"/>
    <property type="molecule type" value="Genomic_DNA"/>
</dbReference>
<keyword evidence="3" id="KW-1003">Cell membrane</keyword>
<dbReference type="SUPFAM" id="SSF161098">
    <property type="entry name" value="MetI-like"/>
    <property type="match status" value="1"/>
</dbReference>
<keyword evidence="6 8" id="KW-1133">Transmembrane helix</keyword>
<gene>
    <name evidence="10" type="ORF">NF556_15125</name>
</gene>
<dbReference type="Gene3D" id="1.10.3720.10">
    <property type="entry name" value="MetI-like"/>
    <property type="match status" value="1"/>
</dbReference>
<accession>A0ABY4YQS7</accession>
<dbReference type="CDD" id="cd06261">
    <property type="entry name" value="TM_PBP2"/>
    <property type="match status" value="1"/>
</dbReference>
<name>A0ABY4YQS7_9MICO</name>
<dbReference type="Pfam" id="PF00528">
    <property type="entry name" value="BPD_transp_1"/>
    <property type="match status" value="1"/>
</dbReference>
<sequence>MFEIDLFFEAIPELLEAFIKITLVVTILGSVMAAVLGLVWAILLRQLPSLVAAPLAFVLDFIRLTPLPVHLLLIYYTFNSLSGLTVGVLVFGVHYSTYMAESYRAGIESIRSGQWEAATALSLPPSRTWRAVILPQAIRNTLPSLGNWAIAMFKDTPFLIFISVVEMVTAARQFGGQHFTYTEAFTVAGLLFLVASYPTAVLMRKLEKKLAY</sequence>
<keyword evidence="2 8" id="KW-0813">Transport</keyword>
<evidence type="ECO:0000256" key="6">
    <source>
        <dbReference type="ARBA" id="ARBA00022989"/>
    </source>
</evidence>
<dbReference type="Proteomes" id="UP001056455">
    <property type="component" value="Chromosome"/>
</dbReference>
<keyword evidence="7 8" id="KW-0472">Membrane</keyword>
<feature type="transmembrane region" description="Helical" evidence="8">
    <location>
        <begin position="158"/>
        <end position="175"/>
    </location>
</feature>
<feature type="transmembrane region" description="Helical" evidence="8">
    <location>
        <begin position="17"/>
        <end position="43"/>
    </location>
</feature>
<feature type="domain" description="ABC transmembrane type-1" evidence="9">
    <location>
        <begin position="19"/>
        <end position="203"/>
    </location>
</feature>
<dbReference type="NCBIfam" id="TIGR01726">
    <property type="entry name" value="HEQRo_perm_3TM"/>
    <property type="match status" value="1"/>
</dbReference>
<dbReference type="InterPro" id="IPR000515">
    <property type="entry name" value="MetI-like"/>
</dbReference>
<comment type="similarity">
    <text evidence="8">Belongs to the binding-protein-dependent transport system permease family.</text>
</comment>
<evidence type="ECO:0000313" key="10">
    <source>
        <dbReference type="EMBL" id="USQ78947.1"/>
    </source>
</evidence>
<evidence type="ECO:0000256" key="8">
    <source>
        <dbReference type="RuleBase" id="RU363032"/>
    </source>
</evidence>
<dbReference type="InterPro" id="IPR010065">
    <property type="entry name" value="AA_ABC_transptr_permease_3TM"/>
</dbReference>
<evidence type="ECO:0000256" key="2">
    <source>
        <dbReference type="ARBA" id="ARBA00022448"/>
    </source>
</evidence>
<evidence type="ECO:0000259" key="9">
    <source>
        <dbReference type="PROSITE" id="PS50928"/>
    </source>
</evidence>
<keyword evidence="11" id="KW-1185">Reference proteome</keyword>
<dbReference type="PANTHER" id="PTHR30614">
    <property type="entry name" value="MEMBRANE COMPONENT OF AMINO ACID ABC TRANSPORTER"/>
    <property type="match status" value="1"/>
</dbReference>
<evidence type="ECO:0000256" key="7">
    <source>
        <dbReference type="ARBA" id="ARBA00023136"/>
    </source>
</evidence>
<keyword evidence="4 8" id="KW-0812">Transmembrane</keyword>
<dbReference type="PANTHER" id="PTHR30614:SF0">
    <property type="entry name" value="L-CYSTINE TRANSPORT SYSTEM PERMEASE PROTEIN TCYL"/>
    <property type="match status" value="1"/>
</dbReference>
<organism evidence="10 11">
    <name type="scientific">Ornithinimicrobium faecis</name>
    <dbReference type="NCBI Taxonomy" id="2934158"/>
    <lineage>
        <taxon>Bacteria</taxon>
        <taxon>Bacillati</taxon>
        <taxon>Actinomycetota</taxon>
        <taxon>Actinomycetes</taxon>
        <taxon>Micrococcales</taxon>
        <taxon>Ornithinimicrobiaceae</taxon>
        <taxon>Ornithinimicrobium</taxon>
    </lineage>
</organism>
<evidence type="ECO:0000256" key="1">
    <source>
        <dbReference type="ARBA" id="ARBA00004651"/>
    </source>
</evidence>
<evidence type="ECO:0000256" key="4">
    <source>
        <dbReference type="ARBA" id="ARBA00022692"/>
    </source>
</evidence>